<feature type="transmembrane region" description="Helical" evidence="7">
    <location>
        <begin position="51"/>
        <end position="73"/>
    </location>
</feature>
<keyword evidence="3" id="KW-1003">Cell membrane</keyword>
<keyword evidence="10" id="KW-1185">Reference proteome</keyword>
<name>A0A2S2DIS5_9BURK</name>
<comment type="subcellular location">
    <subcellularLocation>
        <location evidence="1">Cell membrane</location>
        <topology evidence="1">Multi-pass membrane protein</topology>
    </subcellularLocation>
</comment>
<evidence type="ECO:0000259" key="8">
    <source>
        <dbReference type="Pfam" id="PF01757"/>
    </source>
</evidence>
<gene>
    <name evidence="9" type="ORF">DIR46_13210</name>
</gene>
<evidence type="ECO:0000313" key="9">
    <source>
        <dbReference type="EMBL" id="AWL05293.1"/>
    </source>
</evidence>
<accession>A0A2S2DIS5</accession>
<evidence type="ECO:0000313" key="10">
    <source>
        <dbReference type="Proteomes" id="UP000245820"/>
    </source>
</evidence>
<dbReference type="GO" id="GO:0009246">
    <property type="term" value="P:enterobacterial common antigen biosynthetic process"/>
    <property type="evidence" value="ECO:0007669"/>
    <property type="project" value="TreeGrafter"/>
</dbReference>
<dbReference type="PANTHER" id="PTHR40074">
    <property type="entry name" value="O-ACETYLTRANSFERASE WECH"/>
    <property type="match status" value="1"/>
</dbReference>
<sequence length="360" mass="39858">MTLDRGLRDRIAVLRFVMIFGVIMLHTPQYVPMAEIGNGWFDATKAFFQLAVFRATVPVLTVISGFLLFGAALDRAPARLFSKKARTILLPFLCFNLPLVPLALGAQMAAGIEMSAQLWPFEPMAWLNAAFGLTASPINYPLNFLRDLLVLILLAPAFGWLLRNYAWPGLVLVSVVFLKNYDGVLVLRDIMAVLFYVGGMAAVRGWNLRLLDRFAMPCFLLFLLACAAIVHFRVANTTYLRLVAPFLIWPATAWLAASRFGPCLAGMSKYSFFMFLAHAPLLLLTWILYGRYGSALPYPLYWIMAPLLVTAVLVVVYRIAETLMPRLFPLLIGAGSRGPRMAAVADPVPVVDAPRAGAKI</sequence>
<evidence type="ECO:0000256" key="5">
    <source>
        <dbReference type="ARBA" id="ARBA00022989"/>
    </source>
</evidence>
<proteinExistence type="inferred from homology"/>
<dbReference type="InterPro" id="IPR002656">
    <property type="entry name" value="Acyl_transf_3_dom"/>
</dbReference>
<feature type="transmembrane region" description="Helical" evidence="7">
    <location>
        <begin position="214"/>
        <end position="232"/>
    </location>
</feature>
<evidence type="ECO:0000256" key="2">
    <source>
        <dbReference type="ARBA" id="ARBA00007400"/>
    </source>
</evidence>
<evidence type="ECO:0000256" key="1">
    <source>
        <dbReference type="ARBA" id="ARBA00004651"/>
    </source>
</evidence>
<dbReference type="PANTHER" id="PTHR40074:SF2">
    <property type="entry name" value="O-ACETYLTRANSFERASE WECH"/>
    <property type="match status" value="1"/>
</dbReference>
<keyword evidence="5 7" id="KW-1133">Transmembrane helix</keyword>
<dbReference type="RefSeq" id="WP_109345627.1">
    <property type="nucleotide sequence ID" value="NZ_CP029343.1"/>
</dbReference>
<feature type="transmembrane region" description="Helical" evidence="7">
    <location>
        <begin position="270"/>
        <end position="289"/>
    </location>
</feature>
<evidence type="ECO:0000256" key="4">
    <source>
        <dbReference type="ARBA" id="ARBA00022692"/>
    </source>
</evidence>
<keyword evidence="6 7" id="KW-0472">Membrane</keyword>
<dbReference type="GO" id="GO:0016413">
    <property type="term" value="F:O-acetyltransferase activity"/>
    <property type="evidence" value="ECO:0007669"/>
    <property type="project" value="TreeGrafter"/>
</dbReference>
<feature type="transmembrane region" description="Helical" evidence="7">
    <location>
        <begin position="238"/>
        <end position="258"/>
    </location>
</feature>
<feature type="transmembrane region" description="Helical" evidence="7">
    <location>
        <begin position="85"/>
        <end position="104"/>
    </location>
</feature>
<comment type="similarity">
    <text evidence="2">Belongs to the acyltransferase 3 family.</text>
</comment>
<protein>
    <recommendedName>
        <fullName evidence="8">Acyltransferase 3 domain-containing protein</fullName>
    </recommendedName>
</protein>
<feature type="domain" description="Acyltransferase 3" evidence="8">
    <location>
        <begin position="11"/>
        <end position="317"/>
    </location>
</feature>
<keyword evidence="4 7" id="KW-0812">Transmembrane</keyword>
<feature type="transmembrane region" description="Helical" evidence="7">
    <location>
        <begin position="148"/>
        <end position="166"/>
    </location>
</feature>
<dbReference type="Proteomes" id="UP000245820">
    <property type="component" value="Chromosome"/>
</dbReference>
<evidence type="ECO:0000256" key="7">
    <source>
        <dbReference type="SAM" id="Phobius"/>
    </source>
</evidence>
<dbReference type="EMBL" id="CP029343">
    <property type="protein sequence ID" value="AWL05293.1"/>
    <property type="molecule type" value="Genomic_DNA"/>
</dbReference>
<dbReference type="OrthoDB" id="6064642at2"/>
<feature type="transmembrane region" description="Helical" evidence="7">
    <location>
        <begin position="186"/>
        <end position="207"/>
    </location>
</feature>
<feature type="transmembrane region" description="Helical" evidence="7">
    <location>
        <begin position="124"/>
        <end position="141"/>
    </location>
</feature>
<dbReference type="KEGG" id="mtim:DIR46_13210"/>
<dbReference type="GO" id="GO:0005886">
    <property type="term" value="C:plasma membrane"/>
    <property type="evidence" value="ECO:0007669"/>
    <property type="project" value="UniProtKB-SubCell"/>
</dbReference>
<evidence type="ECO:0000256" key="3">
    <source>
        <dbReference type="ARBA" id="ARBA00022475"/>
    </source>
</evidence>
<organism evidence="9 10">
    <name type="scientific">Massilia oculi</name>
    <dbReference type="NCBI Taxonomy" id="945844"/>
    <lineage>
        <taxon>Bacteria</taxon>
        <taxon>Pseudomonadati</taxon>
        <taxon>Pseudomonadota</taxon>
        <taxon>Betaproteobacteria</taxon>
        <taxon>Burkholderiales</taxon>
        <taxon>Oxalobacteraceae</taxon>
        <taxon>Telluria group</taxon>
        <taxon>Massilia</taxon>
    </lineage>
</organism>
<dbReference type="Pfam" id="PF01757">
    <property type="entry name" value="Acyl_transf_3"/>
    <property type="match status" value="1"/>
</dbReference>
<evidence type="ECO:0000256" key="6">
    <source>
        <dbReference type="ARBA" id="ARBA00023136"/>
    </source>
</evidence>
<reference evidence="9 10" key="1">
    <citation type="submission" date="2018-05" db="EMBL/GenBank/DDBJ databases">
        <title>Complete genome sequence of Massilia oculi sp. nov. CCUG 43427T (=DSM 26321T), the type strain of M. oculi, and comparison with genome sequences of other Massilia strains.</title>
        <authorList>
            <person name="Zhu B."/>
        </authorList>
    </citation>
    <scope>NUCLEOTIDE SEQUENCE [LARGE SCALE GENOMIC DNA]</scope>
    <source>
        <strain evidence="9 10">CCUG 43427</strain>
    </source>
</reference>
<feature type="transmembrane region" description="Helical" evidence="7">
    <location>
        <begin position="301"/>
        <end position="320"/>
    </location>
</feature>
<feature type="transmembrane region" description="Helical" evidence="7">
    <location>
        <begin position="12"/>
        <end position="31"/>
    </location>
</feature>
<dbReference type="AlphaFoldDB" id="A0A2S2DIS5"/>